<dbReference type="InterPro" id="IPR036138">
    <property type="entry name" value="PBP_dimer_sf"/>
</dbReference>
<feature type="region of interest" description="Disordered" evidence="4">
    <location>
        <begin position="1"/>
        <end position="37"/>
    </location>
</feature>
<sequence>MPIPKYLPQNPSNYGNKNSQKYDSTLGQSPQNLPPKNRLKRFQKNGIGIAKSRRILAIFLVFVLSAVIFLFSVYSKVALPRESKMPTLIVAKEDVAVRGNIYTAKTYQDDEGYSLARSNKLYKLGFNPRSIDPNKKELFITLLEIYSGVPRYTIIEKLKSPKYQILSYKISPNVAANLRALNAKLLAYDVFREYIDEKGRVIGKMGLSVEVSGVSREYPYNDMLEPFIGYVTKSEIGRLTMPIGVDGIENSREKILRQKQNGEVIGKRDIGFNIIQTKQAHSTSREDGFSVRLGIPFSLQQKLEELLDSAKKEYQSQEIIAAILNPKNGQILAIATTNRFNPNAIREQDKPHLKIRAIAESFEPGSTIKPIIYAMLLEKKLINPLSPIDLGNGYYMLGKHTITDDTIMPQNPTIEDVLLHSSNVGMILLSNRLNGQEFYDGLRSFGLGSLTGIDLPYERDGIVPSLKELSKSSGTTKKSVSFGYVARVTFMQLLRAYGVFANGGYLVTPHITQSYIAPDGKIYIPTTRTAKPTQAISEATAKKMQSLLIKVVESGTGKAAKVEQAGIITGGKTGTAREIAQSGGYGQKHNGSFFGFVKDGQNTFVIGVVTFGASGQHYYGSQNSAPVFKKIVDILIEQGYLQTKTKKR</sequence>
<evidence type="ECO:0000256" key="3">
    <source>
        <dbReference type="ARBA" id="ARBA00023136"/>
    </source>
</evidence>
<dbReference type="GO" id="GO:0071555">
    <property type="term" value="P:cell wall organization"/>
    <property type="evidence" value="ECO:0007669"/>
    <property type="project" value="TreeGrafter"/>
</dbReference>
<evidence type="ECO:0000259" key="7">
    <source>
        <dbReference type="Pfam" id="PF03717"/>
    </source>
</evidence>
<evidence type="ECO:0008006" key="10">
    <source>
        <dbReference type="Google" id="ProtNLM"/>
    </source>
</evidence>
<dbReference type="InterPro" id="IPR050515">
    <property type="entry name" value="Beta-lactam/transpept"/>
</dbReference>
<evidence type="ECO:0000256" key="1">
    <source>
        <dbReference type="ARBA" id="ARBA00004370"/>
    </source>
</evidence>
<keyword evidence="2" id="KW-0121">Carboxypeptidase</keyword>
<comment type="subcellular location">
    <subcellularLocation>
        <location evidence="1">Membrane</location>
    </subcellularLocation>
</comment>
<dbReference type="PANTHER" id="PTHR30627">
    <property type="entry name" value="PEPTIDOGLYCAN D,D-TRANSPEPTIDASE"/>
    <property type="match status" value="1"/>
</dbReference>
<proteinExistence type="predicted"/>
<accession>V8C643</accession>
<dbReference type="Pfam" id="PF03717">
    <property type="entry name" value="PBP_dimer"/>
    <property type="match status" value="1"/>
</dbReference>
<name>V8C643_9HELI</name>
<keyword evidence="5" id="KW-0812">Transmembrane</keyword>
<dbReference type="eggNOG" id="COG0768">
    <property type="taxonomic scope" value="Bacteria"/>
</dbReference>
<evidence type="ECO:0000256" key="5">
    <source>
        <dbReference type="SAM" id="Phobius"/>
    </source>
</evidence>
<keyword evidence="5" id="KW-1133">Transmembrane helix</keyword>
<organism evidence="8 9">
    <name type="scientific">Helicobacter macacae MIT 99-5501</name>
    <dbReference type="NCBI Taxonomy" id="1357400"/>
    <lineage>
        <taxon>Bacteria</taxon>
        <taxon>Pseudomonadati</taxon>
        <taxon>Campylobacterota</taxon>
        <taxon>Epsilonproteobacteria</taxon>
        <taxon>Campylobacterales</taxon>
        <taxon>Helicobacteraceae</taxon>
        <taxon>Helicobacter</taxon>
    </lineage>
</organism>
<evidence type="ECO:0000256" key="4">
    <source>
        <dbReference type="SAM" id="MobiDB-lite"/>
    </source>
</evidence>
<keyword evidence="3 5" id="KW-0472">Membrane</keyword>
<feature type="domain" description="Penicillin-binding protein transpeptidase" evidence="6">
    <location>
        <begin position="320"/>
        <end position="632"/>
    </location>
</feature>
<dbReference type="GO" id="GO:0008658">
    <property type="term" value="F:penicillin binding"/>
    <property type="evidence" value="ECO:0007669"/>
    <property type="project" value="InterPro"/>
</dbReference>
<keyword evidence="2" id="KW-0378">Hydrolase</keyword>
<dbReference type="EMBL" id="AZJI01000009">
    <property type="protein sequence ID" value="ETD22475.1"/>
    <property type="molecule type" value="Genomic_DNA"/>
</dbReference>
<feature type="compositionally biased region" description="Polar residues" evidence="4">
    <location>
        <begin position="9"/>
        <end position="31"/>
    </location>
</feature>
<dbReference type="PANTHER" id="PTHR30627:SF1">
    <property type="entry name" value="PEPTIDOGLYCAN D,D-TRANSPEPTIDASE FTSI"/>
    <property type="match status" value="1"/>
</dbReference>
<evidence type="ECO:0000256" key="2">
    <source>
        <dbReference type="ARBA" id="ARBA00022645"/>
    </source>
</evidence>
<dbReference type="InterPro" id="IPR005311">
    <property type="entry name" value="PBP_dimer"/>
</dbReference>
<dbReference type="Gene3D" id="3.90.1310.10">
    <property type="entry name" value="Penicillin-binding protein 2a (Domain 2)"/>
    <property type="match status" value="1"/>
</dbReference>
<dbReference type="SUPFAM" id="SSF56519">
    <property type="entry name" value="Penicillin binding protein dimerisation domain"/>
    <property type="match status" value="1"/>
</dbReference>
<keyword evidence="9" id="KW-1185">Reference proteome</keyword>
<dbReference type="Gene3D" id="3.30.450.330">
    <property type="match status" value="1"/>
</dbReference>
<dbReference type="AlphaFoldDB" id="V8C643"/>
<dbReference type="RefSeq" id="WP_023928590.1">
    <property type="nucleotide sequence ID" value="NZ_KI669455.1"/>
</dbReference>
<dbReference type="Proteomes" id="UP000018731">
    <property type="component" value="Unassembled WGS sequence"/>
</dbReference>
<dbReference type="OrthoDB" id="9789078at2"/>
<evidence type="ECO:0000259" key="6">
    <source>
        <dbReference type="Pfam" id="PF00905"/>
    </source>
</evidence>
<keyword evidence="2" id="KW-0645">Protease</keyword>
<comment type="caution">
    <text evidence="8">The sequence shown here is derived from an EMBL/GenBank/DDBJ whole genome shotgun (WGS) entry which is preliminary data.</text>
</comment>
<dbReference type="InterPro" id="IPR012338">
    <property type="entry name" value="Beta-lactam/transpept-like"/>
</dbReference>
<dbReference type="GO" id="GO:0004180">
    <property type="term" value="F:carboxypeptidase activity"/>
    <property type="evidence" value="ECO:0007669"/>
    <property type="project" value="UniProtKB-KW"/>
</dbReference>
<feature type="domain" description="Penicillin-binding protein dimerisation" evidence="7">
    <location>
        <begin position="95"/>
        <end position="265"/>
    </location>
</feature>
<dbReference type="SUPFAM" id="SSF56601">
    <property type="entry name" value="beta-lactamase/transpeptidase-like"/>
    <property type="match status" value="1"/>
</dbReference>
<dbReference type="PATRIC" id="fig|1357400.3.peg.2408"/>
<dbReference type="Pfam" id="PF00905">
    <property type="entry name" value="Transpeptidase"/>
    <property type="match status" value="1"/>
</dbReference>
<gene>
    <name evidence="8" type="ORF">HMPREF2086_01786</name>
</gene>
<feature type="transmembrane region" description="Helical" evidence="5">
    <location>
        <begin position="55"/>
        <end position="74"/>
    </location>
</feature>
<dbReference type="STRING" id="1357400.HMPREF2086_01786"/>
<evidence type="ECO:0000313" key="8">
    <source>
        <dbReference type="EMBL" id="ETD22475.1"/>
    </source>
</evidence>
<dbReference type="InterPro" id="IPR001460">
    <property type="entry name" value="PCN-bd_Tpept"/>
</dbReference>
<evidence type="ECO:0000313" key="9">
    <source>
        <dbReference type="Proteomes" id="UP000018731"/>
    </source>
</evidence>
<dbReference type="GO" id="GO:0005886">
    <property type="term" value="C:plasma membrane"/>
    <property type="evidence" value="ECO:0007669"/>
    <property type="project" value="TreeGrafter"/>
</dbReference>
<reference evidence="8 9" key="1">
    <citation type="journal article" date="2014" name="Genome Announc.">
        <title>Draft genome sequences of six enterohepatic helicobacter species isolated from humans and one from rhesus macaques.</title>
        <authorList>
            <person name="Shen Z."/>
            <person name="Sheh A."/>
            <person name="Young S.K."/>
            <person name="Abouelliel A."/>
            <person name="Ward D.V."/>
            <person name="Earl A.M."/>
            <person name="Fox J.G."/>
        </authorList>
    </citation>
    <scope>NUCLEOTIDE SEQUENCE [LARGE SCALE GENOMIC DNA]</scope>
    <source>
        <strain evidence="8 9">MIT 99-5501</strain>
    </source>
</reference>
<dbReference type="HOGENOM" id="CLU_009289_6_4_7"/>
<protein>
    <recommendedName>
        <fullName evidence="10">Penicillin-binding protein transpeptidase domain-containing protein</fullName>
    </recommendedName>
</protein>
<dbReference type="Gene3D" id="3.40.710.10">
    <property type="entry name" value="DD-peptidase/beta-lactamase superfamily"/>
    <property type="match status" value="1"/>
</dbReference>